<dbReference type="PROSITE" id="PS00149">
    <property type="entry name" value="SULFATASE_2"/>
    <property type="match status" value="1"/>
</dbReference>
<evidence type="ECO:0000259" key="5">
    <source>
        <dbReference type="Pfam" id="PF00884"/>
    </source>
</evidence>
<dbReference type="PANTHER" id="PTHR43108">
    <property type="entry name" value="N-ACETYLGLUCOSAMINE-6-SULFATASE FAMILY MEMBER"/>
    <property type="match status" value="1"/>
</dbReference>
<evidence type="ECO:0000313" key="7">
    <source>
        <dbReference type="Proteomes" id="UP000655830"/>
    </source>
</evidence>
<sequence>MKRKQPNILFIMTDDHAAHAMSCYGSKVNETPQMDRLANMGARFDNCFCTNSICAPSRGVILTGKNSHLNGVKTLEDGFDGRQQTLPKLLQAGGYQTSIIGKWHLGHGGNYDPTGFDYWNIFPGQGQYINPQMYDMGELKQYTGYATDIVTDLTIDWIKNRNKDKPFFMMCHHKAPHRHWVPDEKHKDMYEDIDIPLPDTFNDSHEGRSDAVKYNLMGIEELTEFDLKQPFPEGLTDAELKYWKYQRYMKDYLRCVASVDDNIGRLLDFLEEEGLKEDTIVVYTSDQGFFLGDHGWFDKRYMLEESLRMPFLMSYPGVIKEGSVITDLVANLDFAETFLDYAGLEIPEDMQGRSFKPILEGNKPKDWLDALYYRYWVYEGEHGVSPHYGIRTLDYKLICYLKEARDFSGNCLKEVEDKEWPQWELFDLRTDSEELDNVYDDVRYQDVVKELKRRLFELKERYQDYED</sequence>
<comment type="similarity">
    <text evidence="1">Belongs to the sulfatase family.</text>
</comment>
<dbReference type="EMBL" id="JACRSY010000014">
    <property type="protein sequence ID" value="MBC8579835.1"/>
    <property type="molecule type" value="Genomic_DNA"/>
</dbReference>
<dbReference type="InterPro" id="IPR000917">
    <property type="entry name" value="Sulfatase_N"/>
</dbReference>
<keyword evidence="7" id="KW-1185">Reference proteome</keyword>
<organism evidence="6 7">
    <name type="scientific">Zhenhengia yiwuensis</name>
    <dbReference type="NCBI Taxonomy" id="2763666"/>
    <lineage>
        <taxon>Bacteria</taxon>
        <taxon>Bacillati</taxon>
        <taxon>Bacillota</taxon>
        <taxon>Clostridia</taxon>
        <taxon>Lachnospirales</taxon>
        <taxon>Lachnospiraceae</taxon>
        <taxon>Zhenhengia</taxon>
    </lineage>
</organism>
<dbReference type="InterPro" id="IPR024607">
    <property type="entry name" value="Sulfatase_CS"/>
</dbReference>
<evidence type="ECO:0000256" key="4">
    <source>
        <dbReference type="ARBA" id="ARBA00023180"/>
    </source>
</evidence>
<evidence type="ECO:0000256" key="3">
    <source>
        <dbReference type="ARBA" id="ARBA00022801"/>
    </source>
</evidence>
<dbReference type="Gene3D" id="3.40.720.10">
    <property type="entry name" value="Alkaline Phosphatase, subunit A"/>
    <property type="match status" value="1"/>
</dbReference>
<reference evidence="6" key="1">
    <citation type="submission" date="2020-08" db="EMBL/GenBank/DDBJ databases">
        <title>Genome public.</title>
        <authorList>
            <person name="Liu C."/>
            <person name="Sun Q."/>
        </authorList>
    </citation>
    <scope>NUCLEOTIDE SEQUENCE</scope>
    <source>
        <strain evidence="6">NSJ-12</strain>
    </source>
</reference>
<dbReference type="PANTHER" id="PTHR43108:SF6">
    <property type="entry name" value="N-SULPHOGLUCOSAMINE SULPHOHYDROLASE"/>
    <property type="match status" value="1"/>
</dbReference>
<feature type="domain" description="Sulfatase N-terminal" evidence="5">
    <location>
        <begin position="6"/>
        <end position="343"/>
    </location>
</feature>
<evidence type="ECO:0000313" key="6">
    <source>
        <dbReference type="EMBL" id="MBC8579835.1"/>
    </source>
</evidence>
<evidence type="ECO:0000256" key="2">
    <source>
        <dbReference type="ARBA" id="ARBA00022729"/>
    </source>
</evidence>
<proteinExistence type="inferred from homology"/>
<dbReference type="RefSeq" id="WP_177671763.1">
    <property type="nucleotide sequence ID" value="NZ_JACRSY010000014.1"/>
</dbReference>
<dbReference type="SUPFAM" id="SSF53649">
    <property type="entry name" value="Alkaline phosphatase-like"/>
    <property type="match status" value="1"/>
</dbReference>
<name>A0A926EIW4_9FIRM</name>
<keyword evidence="4" id="KW-0325">Glycoprotein</keyword>
<evidence type="ECO:0000256" key="1">
    <source>
        <dbReference type="ARBA" id="ARBA00008779"/>
    </source>
</evidence>
<keyword evidence="3" id="KW-0378">Hydrolase</keyword>
<dbReference type="PROSITE" id="PS00523">
    <property type="entry name" value="SULFATASE_1"/>
    <property type="match status" value="1"/>
</dbReference>
<dbReference type="Pfam" id="PF00884">
    <property type="entry name" value="Sulfatase"/>
    <property type="match status" value="1"/>
</dbReference>
<dbReference type="InterPro" id="IPR017850">
    <property type="entry name" value="Alkaline_phosphatase_core_sf"/>
</dbReference>
<dbReference type="GO" id="GO:0016787">
    <property type="term" value="F:hydrolase activity"/>
    <property type="evidence" value="ECO:0007669"/>
    <property type="project" value="UniProtKB-KW"/>
</dbReference>
<accession>A0A926EIW4</accession>
<dbReference type="Proteomes" id="UP000655830">
    <property type="component" value="Unassembled WGS sequence"/>
</dbReference>
<dbReference type="AlphaFoldDB" id="A0A926EIW4"/>
<dbReference type="CDD" id="cd16031">
    <property type="entry name" value="G6S_like"/>
    <property type="match status" value="1"/>
</dbReference>
<keyword evidence="2" id="KW-0732">Signal</keyword>
<comment type="caution">
    <text evidence="6">The sequence shown here is derived from an EMBL/GenBank/DDBJ whole genome shotgun (WGS) entry which is preliminary data.</text>
</comment>
<protein>
    <submittedName>
        <fullName evidence="6">Sulfatase</fullName>
    </submittedName>
</protein>
<gene>
    <name evidence="6" type="ORF">H8718_09880</name>
</gene>